<name>A0ACC0VSR2_9STRA</name>
<protein>
    <submittedName>
        <fullName evidence="1">Uncharacterized protein</fullName>
    </submittedName>
</protein>
<dbReference type="Proteomes" id="UP001163321">
    <property type="component" value="Chromosome 7"/>
</dbReference>
<gene>
    <name evidence="1" type="ORF">PsorP6_015247</name>
</gene>
<proteinExistence type="predicted"/>
<accession>A0ACC0VSR2</accession>
<evidence type="ECO:0000313" key="2">
    <source>
        <dbReference type="Proteomes" id="UP001163321"/>
    </source>
</evidence>
<keyword evidence="2" id="KW-1185">Reference proteome</keyword>
<reference evidence="1 2" key="1">
    <citation type="journal article" date="2022" name="bioRxiv">
        <title>The genome of the oomycete Peronosclerospora sorghi, a cosmopolitan pathogen of maize and sorghum, is inflated with dispersed pseudogenes.</title>
        <authorList>
            <person name="Fletcher K."/>
            <person name="Martin F."/>
            <person name="Isakeit T."/>
            <person name="Cavanaugh K."/>
            <person name="Magill C."/>
            <person name="Michelmore R."/>
        </authorList>
    </citation>
    <scope>NUCLEOTIDE SEQUENCE [LARGE SCALE GENOMIC DNA]</scope>
    <source>
        <strain evidence="1">P6</strain>
    </source>
</reference>
<comment type="caution">
    <text evidence="1">The sequence shown here is derived from an EMBL/GenBank/DDBJ whole genome shotgun (WGS) entry which is preliminary data.</text>
</comment>
<sequence length="122" mass="13950">MSVHGGSDDRSEDEGKSLTWHLGKATEHKKSGNGTHATPPRTTTVGYCVLMKHVSMVGKDEQTHSTAPWVPIFLFLFWKSRCNDEIQIIENTICFEKATRILELTKHFMVFRRNAAYTYYPS</sequence>
<organism evidence="1 2">
    <name type="scientific">Peronosclerospora sorghi</name>
    <dbReference type="NCBI Taxonomy" id="230839"/>
    <lineage>
        <taxon>Eukaryota</taxon>
        <taxon>Sar</taxon>
        <taxon>Stramenopiles</taxon>
        <taxon>Oomycota</taxon>
        <taxon>Peronosporomycetes</taxon>
        <taxon>Peronosporales</taxon>
        <taxon>Peronosporaceae</taxon>
        <taxon>Peronosclerospora</taxon>
    </lineage>
</organism>
<dbReference type="EMBL" id="CM047586">
    <property type="protein sequence ID" value="KAI9909524.1"/>
    <property type="molecule type" value="Genomic_DNA"/>
</dbReference>
<evidence type="ECO:0000313" key="1">
    <source>
        <dbReference type="EMBL" id="KAI9909524.1"/>
    </source>
</evidence>